<dbReference type="Proteomes" id="UP000652219">
    <property type="component" value="Unassembled WGS sequence"/>
</dbReference>
<organism evidence="1 2">
    <name type="scientific">Colletotrichum sojae</name>
    <dbReference type="NCBI Taxonomy" id="2175907"/>
    <lineage>
        <taxon>Eukaryota</taxon>
        <taxon>Fungi</taxon>
        <taxon>Dikarya</taxon>
        <taxon>Ascomycota</taxon>
        <taxon>Pezizomycotina</taxon>
        <taxon>Sordariomycetes</taxon>
        <taxon>Hypocreomycetidae</taxon>
        <taxon>Glomerellales</taxon>
        <taxon>Glomerellaceae</taxon>
        <taxon>Colletotrichum</taxon>
        <taxon>Colletotrichum orchidearum species complex</taxon>
    </lineage>
</organism>
<sequence>MGGLAFSKGVHALLTPRMPINIHRIANDRCSAALRELFVHVATPIEAPGKTDCGDIDIFVSTERAGAFGRLPVFSAPSEAYVAVQKALGATQAKSDNVKAGAHYAIPWPVEDALQEGEERYIQVDVTFCDTPQQLQWKLFRHAHGDLWSIIGSLIRPFGLTLSEGSLYIRVPEIEPHNKNKSRVLLTSDPYEVLSFLGLDASDTYWQSSFASVDDMFDYILTCRLYNTESRIDRVPDPSASPEQNAALNAEDRKRTKSRLVYGKFFETYTPVCHEASVERVKNEAFNRFPGCRYDYFKRRREHLRETSRDKFIKSFKEELLQHDPTPDHRSHVGCLLQVLKQILFEGDVTHGIPPPANIEMEDGILNEDVVRDFLRKHQNDVAVSARKRQLEKMQQNALRKEARRLEAMATAS</sequence>
<accession>A0A8H6J5N2</accession>
<gene>
    <name evidence="1" type="ORF">CSOJ01_08823</name>
</gene>
<dbReference type="AlphaFoldDB" id="A0A8H6J5N2"/>
<dbReference type="EMBL" id="WIGN01000158">
    <property type="protein sequence ID" value="KAF6806475.1"/>
    <property type="molecule type" value="Genomic_DNA"/>
</dbReference>
<reference evidence="1 2" key="1">
    <citation type="journal article" date="2020" name="Phytopathology">
        <title>Genome Sequence Resources of Colletotrichum truncatum, C. plurivorum, C. musicola, and C. sojae: Four Species Pathogenic to Soybean (Glycine max).</title>
        <authorList>
            <person name="Rogerio F."/>
            <person name="Boufleur T.R."/>
            <person name="Ciampi-Guillardi M."/>
            <person name="Sukno S.A."/>
            <person name="Thon M.R."/>
            <person name="Massola Junior N.S."/>
            <person name="Baroncelli R."/>
        </authorList>
    </citation>
    <scope>NUCLEOTIDE SEQUENCE [LARGE SCALE GENOMIC DNA]</scope>
    <source>
        <strain evidence="1 2">LFN0009</strain>
    </source>
</reference>
<evidence type="ECO:0000313" key="1">
    <source>
        <dbReference type="EMBL" id="KAF6806475.1"/>
    </source>
</evidence>
<keyword evidence="2" id="KW-1185">Reference proteome</keyword>
<proteinExistence type="predicted"/>
<name>A0A8H6J5N2_9PEZI</name>
<evidence type="ECO:0000313" key="2">
    <source>
        <dbReference type="Proteomes" id="UP000652219"/>
    </source>
</evidence>
<comment type="caution">
    <text evidence="1">The sequence shown here is derived from an EMBL/GenBank/DDBJ whole genome shotgun (WGS) entry which is preliminary data.</text>
</comment>
<protein>
    <submittedName>
        <fullName evidence="1">Uncharacterized protein</fullName>
    </submittedName>
</protein>